<organism evidence="7 8">
    <name type="scientific">Desulfuromonas acetoxidans (strain DSM 684 / 11070)</name>
    <dbReference type="NCBI Taxonomy" id="281689"/>
    <lineage>
        <taxon>Bacteria</taxon>
        <taxon>Pseudomonadati</taxon>
        <taxon>Thermodesulfobacteriota</taxon>
        <taxon>Desulfuromonadia</taxon>
        <taxon>Desulfuromonadales</taxon>
        <taxon>Desulfuromonadaceae</taxon>
        <taxon>Desulfuromonas</taxon>
    </lineage>
</organism>
<keyword evidence="5" id="KW-0408">Iron</keyword>
<evidence type="ECO:0000256" key="4">
    <source>
        <dbReference type="ARBA" id="ARBA00022982"/>
    </source>
</evidence>
<accession>Q1JWZ0</accession>
<dbReference type="SUPFAM" id="SSF48695">
    <property type="entry name" value="Multiheme cytochromes"/>
    <property type="match status" value="1"/>
</dbReference>
<dbReference type="InterPro" id="IPR036280">
    <property type="entry name" value="Multihaem_cyt_sf"/>
</dbReference>
<keyword evidence="2" id="KW-0349">Heme</keyword>
<dbReference type="InterPro" id="IPR051174">
    <property type="entry name" value="Cytochrome_c-type_ET"/>
</dbReference>
<dbReference type="PANTHER" id="PTHR30333:SF4">
    <property type="entry name" value="CYTOCHROME C FAMILY PROTEIN"/>
    <property type="match status" value="1"/>
</dbReference>
<dbReference type="PANTHER" id="PTHR30333">
    <property type="entry name" value="CYTOCHROME C-TYPE PROTEIN"/>
    <property type="match status" value="1"/>
</dbReference>
<evidence type="ECO:0000256" key="6">
    <source>
        <dbReference type="SAM" id="SignalP"/>
    </source>
</evidence>
<dbReference type="Gene3D" id="3.90.10.10">
    <property type="entry name" value="Cytochrome C3"/>
    <property type="match status" value="1"/>
</dbReference>
<keyword evidence="1" id="KW-0813">Transport</keyword>
<evidence type="ECO:0000256" key="3">
    <source>
        <dbReference type="ARBA" id="ARBA00022723"/>
    </source>
</evidence>
<reference evidence="7" key="1">
    <citation type="submission" date="2006-05" db="EMBL/GenBank/DDBJ databases">
        <title>Annotation of the draft genome assembly of Desulfuromonas acetoxidans DSM 684.</title>
        <authorList>
            <consortium name="US DOE Joint Genome Institute (JGI-ORNL)"/>
            <person name="Larimer F."/>
            <person name="Land M."/>
            <person name="Hauser L."/>
        </authorList>
    </citation>
    <scope>NUCLEOTIDE SEQUENCE [LARGE SCALE GENOMIC DNA]</scope>
    <source>
        <strain evidence="7">DSM 684</strain>
    </source>
</reference>
<evidence type="ECO:0000256" key="5">
    <source>
        <dbReference type="ARBA" id="ARBA00023004"/>
    </source>
</evidence>
<dbReference type="Proteomes" id="UP000005695">
    <property type="component" value="Unassembled WGS sequence"/>
</dbReference>
<keyword evidence="6" id="KW-0732">Signal</keyword>
<evidence type="ECO:0000256" key="2">
    <source>
        <dbReference type="ARBA" id="ARBA00022617"/>
    </source>
</evidence>
<name>Q1JWZ0_DESA6</name>
<feature type="signal peptide" evidence="6">
    <location>
        <begin position="1"/>
        <end position="22"/>
    </location>
</feature>
<dbReference type="EMBL" id="AAEW02000018">
    <property type="protein sequence ID" value="EAT14768.1"/>
    <property type="molecule type" value="Genomic_DNA"/>
</dbReference>
<comment type="caution">
    <text evidence="7">The sequence shown here is derived from an EMBL/GenBank/DDBJ whole genome shotgun (WGS) entry which is preliminary data.</text>
</comment>
<keyword evidence="3" id="KW-0479">Metal-binding</keyword>
<protein>
    <submittedName>
        <fullName evidence="7">Cytochrome c family protein</fullName>
    </submittedName>
</protein>
<feature type="chain" id="PRO_5004192301" evidence="6">
    <location>
        <begin position="23"/>
        <end position="624"/>
    </location>
</feature>
<sequence>MVQRLCFLLILLLPTLSFGYNADSTCVRCHGDEIQMTSLGAPALYLDPQTVDDEVNMGGMPTCVDCHQGDNTTLDKDAAHQGVLKPFLMAVGGAYKGETMDRQQVGITALEPQDRDFDAMIPKPDKATLKQAKAGKILGVYYHDRDPQTFAYAPEVARATCGKCHDDEVTAYNSSTKGLLKHQRAFRTFSEDLPGPQNCGPWFGDNYEALASECAVPFDAAQNNASARQCSKCHAGCNDCHYHAYKGQGRHRFGPPEAPSCYGGGRASLCHAGPMDRRRGAGYMRGEYAFPSDLPVGVHVQNGVDCIDCHQIDNHQFGHLASDSARNSCQQCHEQIVAAVAQSSHSNVDCSACHVQTVGAYQFTFWGPGVVAGVETPFTKHKEYYGTRSLPTLIKNAAGSWIPVKPYPMAALNQTKDVAPTDLKFRAIPQRTIKGDTSIGEPETFAIAREQTDVNDAFIVNGTRNDLPHNNKALLWIQMDKMSHALGQARTCDSCHTSHAQVAESSYTYANNKDVQQPFTGSYTIVADTDGMRFENMKTSTIVPTAKRQIADFAPFITFPEGWNVKGIDFSIPFRPQEVATATTELEKFLAELDKVEDRDVEMIRVVAWHNLEMARVMLMEKKD</sequence>
<evidence type="ECO:0000313" key="7">
    <source>
        <dbReference type="EMBL" id="EAT14768.1"/>
    </source>
</evidence>
<proteinExistence type="predicted"/>
<dbReference type="GO" id="GO:0046872">
    <property type="term" value="F:metal ion binding"/>
    <property type="evidence" value="ECO:0007669"/>
    <property type="project" value="UniProtKB-KW"/>
</dbReference>
<gene>
    <name evidence="7" type="ORF">Dace_0822</name>
</gene>
<evidence type="ECO:0000313" key="8">
    <source>
        <dbReference type="Proteomes" id="UP000005695"/>
    </source>
</evidence>
<reference evidence="7" key="2">
    <citation type="submission" date="2006-05" db="EMBL/GenBank/DDBJ databases">
        <title>Sequencing of the draft genome and assembly of Desulfuromonas acetoxidans DSM 684.</title>
        <authorList>
            <consortium name="US DOE Joint Genome Institute (JGI-PGF)"/>
            <person name="Copeland A."/>
            <person name="Lucas S."/>
            <person name="Lapidus A."/>
            <person name="Barry K."/>
            <person name="Detter J.C."/>
            <person name="Glavina del Rio T."/>
            <person name="Hammon N."/>
            <person name="Israni S."/>
            <person name="Dalin E."/>
            <person name="Tice H."/>
            <person name="Bruce D."/>
            <person name="Pitluck S."/>
            <person name="Richardson P."/>
        </authorList>
    </citation>
    <scope>NUCLEOTIDE SEQUENCE [LARGE SCALE GENOMIC DNA]</scope>
    <source>
        <strain evidence="7">DSM 684</strain>
    </source>
</reference>
<keyword evidence="8" id="KW-1185">Reference proteome</keyword>
<dbReference type="AlphaFoldDB" id="Q1JWZ0"/>
<evidence type="ECO:0000256" key="1">
    <source>
        <dbReference type="ARBA" id="ARBA00022448"/>
    </source>
</evidence>
<dbReference type="RefSeq" id="WP_006002125.1">
    <property type="nucleotide sequence ID" value="NZ_AAEW02000018.1"/>
</dbReference>
<keyword evidence="4" id="KW-0249">Electron transport</keyword>